<dbReference type="SMART" id="SM00547">
    <property type="entry name" value="ZnF_RBZ"/>
    <property type="match status" value="1"/>
</dbReference>
<evidence type="ECO:0000313" key="9">
    <source>
        <dbReference type="EMBL" id="KAK3272924.1"/>
    </source>
</evidence>
<dbReference type="Gene3D" id="2.30.30.380">
    <property type="entry name" value="Zn-finger domain of Sec23/24"/>
    <property type="match status" value="1"/>
</dbReference>
<keyword evidence="10" id="KW-1185">Reference proteome</keyword>
<dbReference type="PROSITE" id="PS01358">
    <property type="entry name" value="ZF_RANBP2_1"/>
    <property type="match status" value="1"/>
</dbReference>
<dbReference type="AlphaFoldDB" id="A0AAE0G7C3"/>
<dbReference type="InterPro" id="IPR012677">
    <property type="entry name" value="Nucleotide-bd_a/b_plait_sf"/>
</dbReference>
<dbReference type="InterPro" id="IPR049080">
    <property type="entry name" value="MOV-10-like_beta-barrel"/>
</dbReference>
<evidence type="ECO:0000256" key="6">
    <source>
        <dbReference type="SAM" id="MobiDB-lite"/>
    </source>
</evidence>
<feature type="domain" description="RanBP2-type" evidence="8">
    <location>
        <begin position="1"/>
        <end position="29"/>
    </location>
</feature>
<organism evidence="9 10">
    <name type="scientific">Cymbomonas tetramitiformis</name>
    <dbReference type="NCBI Taxonomy" id="36881"/>
    <lineage>
        <taxon>Eukaryota</taxon>
        <taxon>Viridiplantae</taxon>
        <taxon>Chlorophyta</taxon>
        <taxon>Pyramimonadophyceae</taxon>
        <taxon>Pyramimonadales</taxon>
        <taxon>Pyramimonadaceae</taxon>
        <taxon>Cymbomonas</taxon>
    </lineage>
</organism>
<evidence type="ECO:0000256" key="4">
    <source>
        <dbReference type="PROSITE-ProRule" id="PRU00176"/>
    </source>
</evidence>
<keyword evidence="3" id="KW-0862">Zinc</keyword>
<dbReference type="GO" id="GO:0003723">
    <property type="term" value="F:RNA binding"/>
    <property type="evidence" value="ECO:0007669"/>
    <property type="project" value="UniProtKB-UniRule"/>
</dbReference>
<proteinExistence type="predicted"/>
<keyword evidence="2 5" id="KW-0863">Zinc-finger</keyword>
<comment type="caution">
    <text evidence="9">The sequence shown here is derived from an EMBL/GenBank/DDBJ whole genome shotgun (WGS) entry which is preliminary data.</text>
</comment>
<name>A0AAE0G7C3_9CHLO</name>
<dbReference type="Pfam" id="PF21634">
    <property type="entry name" value="MOV-10_beta-barrel"/>
    <property type="match status" value="1"/>
</dbReference>
<dbReference type="Proteomes" id="UP001190700">
    <property type="component" value="Unassembled WGS sequence"/>
</dbReference>
<dbReference type="PROSITE" id="PS50102">
    <property type="entry name" value="RRM"/>
    <property type="match status" value="1"/>
</dbReference>
<dbReference type="EMBL" id="LGRX02008720">
    <property type="protein sequence ID" value="KAK3272924.1"/>
    <property type="molecule type" value="Genomic_DNA"/>
</dbReference>
<dbReference type="SUPFAM" id="SSF90209">
    <property type="entry name" value="Ran binding protein zinc finger-like"/>
    <property type="match status" value="1"/>
</dbReference>
<protein>
    <recommendedName>
        <fullName evidence="11">RanBP2-type domain-containing protein</fullName>
    </recommendedName>
</protein>
<evidence type="ECO:0000256" key="3">
    <source>
        <dbReference type="ARBA" id="ARBA00022833"/>
    </source>
</evidence>
<dbReference type="InterPro" id="IPR001876">
    <property type="entry name" value="Znf_RanBP2"/>
</dbReference>
<feature type="domain" description="RRM" evidence="7">
    <location>
        <begin position="83"/>
        <end position="163"/>
    </location>
</feature>
<dbReference type="PROSITE" id="PS50199">
    <property type="entry name" value="ZF_RANBP2_2"/>
    <property type="match status" value="1"/>
</dbReference>
<keyword evidence="4" id="KW-0694">RNA-binding</keyword>
<evidence type="ECO:0000313" key="10">
    <source>
        <dbReference type="Proteomes" id="UP001190700"/>
    </source>
</evidence>
<evidence type="ECO:0008006" key="11">
    <source>
        <dbReference type="Google" id="ProtNLM"/>
    </source>
</evidence>
<dbReference type="InterPro" id="IPR035979">
    <property type="entry name" value="RBD_domain_sf"/>
</dbReference>
<feature type="region of interest" description="Disordered" evidence="6">
    <location>
        <begin position="219"/>
        <end position="248"/>
    </location>
</feature>
<sequence>MGTWECSACTFHNADSVSVCEVCEEARWEEVGAKTPSSKLGKGSPRVSRPVAVRDKMVAPGRKTNKEKQRFHGGNSDERIGLHKVVVLGTKDLDEASLTEYFQQYGDIVGSPEVVVNDSGQPRGFCFITFQQAAVAQLVQQERLQEEILSAQERQEESDSAKRIVASLPTRDTLREGDAPSLLSPGQHKTFSVSVRNKGNAPKELCAVEMIPKKREFTLRSNLRPRNPKAQKASSHQRSKENGGHAGTMLEAGESHKVDVEFLPVGDGRVGLFRTHISFRFQGPIVVSHPVCITVADAEAVKLLKQASAEPEPSWAGVWDGLDRHLIPAFPPGRASSTHKHTAVETQWVLKLPHYPIPEEVQQDIDIADRFQAFDPWRKREHFKQRMHNLLWIEEAAQVKSMRQFDLESVALTPVLTFMEGEFLKVPPEPTHSLHVPGLAERRPSVLPGDYIIAWEAGTADVEYEASCLAPPRSAWPLVQCS</sequence>
<accession>A0AAE0G7C3</accession>
<dbReference type="Gene3D" id="3.30.70.330">
    <property type="match status" value="1"/>
</dbReference>
<evidence type="ECO:0000256" key="5">
    <source>
        <dbReference type="PROSITE-ProRule" id="PRU00322"/>
    </source>
</evidence>
<dbReference type="GO" id="GO:0008270">
    <property type="term" value="F:zinc ion binding"/>
    <property type="evidence" value="ECO:0007669"/>
    <property type="project" value="UniProtKB-KW"/>
</dbReference>
<evidence type="ECO:0000256" key="2">
    <source>
        <dbReference type="ARBA" id="ARBA00022771"/>
    </source>
</evidence>
<dbReference type="SUPFAM" id="SSF54928">
    <property type="entry name" value="RNA-binding domain, RBD"/>
    <property type="match status" value="1"/>
</dbReference>
<evidence type="ECO:0000259" key="7">
    <source>
        <dbReference type="PROSITE" id="PS50102"/>
    </source>
</evidence>
<evidence type="ECO:0000259" key="8">
    <source>
        <dbReference type="PROSITE" id="PS50199"/>
    </source>
</evidence>
<dbReference type="Pfam" id="PF00076">
    <property type="entry name" value="RRM_1"/>
    <property type="match status" value="1"/>
</dbReference>
<evidence type="ECO:0000256" key="1">
    <source>
        <dbReference type="ARBA" id="ARBA00022723"/>
    </source>
</evidence>
<keyword evidence="1" id="KW-0479">Metal-binding</keyword>
<reference evidence="9 10" key="1">
    <citation type="journal article" date="2015" name="Genome Biol. Evol.">
        <title>Comparative Genomics of a Bacterivorous Green Alga Reveals Evolutionary Causalities and Consequences of Phago-Mixotrophic Mode of Nutrition.</title>
        <authorList>
            <person name="Burns J.A."/>
            <person name="Paasch A."/>
            <person name="Narechania A."/>
            <person name="Kim E."/>
        </authorList>
    </citation>
    <scope>NUCLEOTIDE SEQUENCE [LARGE SCALE GENOMIC DNA]</scope>
    <source>
        <strain evidence="9 10">PLY_AMNH</strain>
    </source>
</reference>
<dbReference type="InterPro" id="IPR000504">
    <property type="entry name" value="RRM_dom"/>
</dbReference>
<dbReference type="InterPro" id="IPR036443">
    <property type="entry name" value="Znf_RanBP2_sf"/>
</dbReference>
<gene>
    <name evidence="9" type="ORF">CYMTET_18810</name>
</gene>
<dbReference type="SMART" id="SM00360">
    <property type="entry name" value="RRM"/>
    <property type="match status" value="1"/>
</dbReference>